<proteinExistence type="predicted"/>
<reference evidence="7" key="1">
    <citation type="journal article" date="2013" name="Stand. Genomic Sci.">
        <title>Complete genome sequence of Coriobacterium glomerans type strain (PW2(T)) from the midgut of Pyrrhocoris apterus L. (red soldier bug).</title>
        <authorList>
            <person name="Stackebrandt E."/>
            <person name="Zeytun A."/>
            <person name="Lapidus A."/>
            <person name="Nolan M."/>
            <person name="Lucas S."/>
            <person name="Hammon N."/>
            <person name="Deshpande S."/>
            <person name="Cheng J.F."/>
            <person name="Tapia R."/>
            <person name="Goodwin L.A."/>
            <person name="Pitluck S."/>
            <person name="Liolios K."/>
            <person name="Pagani I."/>
            <person name="Ivanova N."/>
            <person name="Mavromatis K."/>
            <person name="Mikhailova N."/>
            <person name="Huntemann M."/>
            <person name="Pati A."/>
            <person name="Chen A."/>
            <person name="Palaniappan K."/>
            <person name="Chang Y.J."/>
            <person name="Land M."/>
            <person name="Hauser L."/>
            <person name="Rohde M."/>
            <person name="Pukall R."/>
            <person name="Goker M."/>
            <person name="Detter J.C."/>
            <person name="Woyke T."/>
            <person name="Bristow J."/>
            <person name="Eisen J.A."/>
            <person name="Markowitz V."/>
            <person name="Hugenholtz P."/>
            <person name="Kyrpides N.C."/>
            <person name="Klenk H.P."/>
        </authorList>
    </citation>
    <scope>NUCLEOTIDE SEQUENCE</scope>
    <source>
        <strain evidence="7">ATCC 49209 / DSM 20642 / JCM 10262 / PW2</strain>
    </source>
</reference>
<keyword evidence="7" id="KW-1185">Reference proteome</keyword>
<feature type="transmembrane region" description="Helical" evidence="5">
    <location>
        <begin position="65"/>
        <end position="85"/>
    </location>
</feature>
<evidence type="ECO:0000313" key="7">
    <source>
        <dbReference type="Proteomes" id="UP000006851"/>
    </source>
</evidence>
<organism evidence="6 7">
    <name type="scientific">Coriobacterium glomerans (strain ATCC 49209 / DSM 20642 / JCM 10262 / PW2)</name>
    <dbReference type="NCBI Taxonomy" id="700015"/>
    <lineage>
        <taxon>Bacteria</taxon>
        <taxon>Bacillati</taxon>
        <taxon>Actinomycetota</taxon>
        <taxon>Coriobacteriia</taxon>
        <taxon>Coriobacteriales</taxon>
        <taxon>Coriobacteriaceae</taxon>
        <taxon>Coriobacterium</taxon>
    </lineage>
</organism>
<dbReference type="AlphaFoldDB" id="F2NBN7"/>
<keyword evidence="4 5" id="KW-0472">Membrane</keyword>
<accession>F2NBN7</accession>
<feature type="transmembrane region" description="Helical" evidence="5">
    <location>
        <begin position="23"/>
        <end position="53"/>
    </location>
</feature>
<dbReference type="STRING" id="700015.Corgl_0732"/>
<dbReference type="CDD" id="cd16914">
    <property type="entry name" value="EcfT"/>
    <property type="match status" value="1"/>
</dbReference>
<evidence type="ECO:0000256" key="5">
    <source>
        <dbReference type="SAM" id="Phobius"/>
    </source>
</evidence>
<dbReference type="eggNOG" id="COG0619">
    <property type="taxonomic scope" value="Bacteria"/>
</dbReference>
<dbReference type="InterPro" id="IPR003339">
    <property type="entry name" value="ABC/ECF_trnsptr_transmembrane"/>
</dbReference>
<evidence type="ECO:0000256" key="4">
    <source>
        <dbReference type="ARBA" id="ARBA00023136"/>
    </source>
</evidence>
<dbReference type="HOGENOM" id="CLU_056469_2_0_11"/>
<protein>
    <submittedName>
        <fullName evidence="6">Cobalt transport protein</fullName>
    </submittedName>
</protein>
<dbReference type="Proteomes" id="UP000006851">
    <property type="component" value="Chromosome"/>
</dbReference>
<dbReference type="RefSeq" id="WP_013708589.1">
    <property type="nucleotide sequence ID" value="NC_015389.1"/>
</dbReference>
<evidence type="ECO:0000313" key="6">
    <source>
        <dbReference type="EMBL" id="AEB06846.1"/>
    </source>
</evidence>
<dbReference type="OrthoDB" id="6400at2"/>
<dbReference type="PANTHER" id="PTHR33514:SF13">
    <property type="entry name" value="PROTEIN ABCI12, CHLOROPLASTIC"/>
    <property type="match status" value="1"/>
</dbReference>
<evidence type="ECO:0000256" key="2">
    <source>
        <dbReference type="ARBA" id="ARBA00022692"/>
    </source>
</evidence>
<dbReference type="EMBL" id="CP002628">
    <property type="protein sequence ID" value="AEB06846.1"/>
    <property type="molecule type" value="Genomic_DNA"/>
</dbReference>
<comment type="subcellular location">
    <subcellularLocation>
        <location evidence="1">Membrane</location>
        <topology evidence="1">Multi-pass membrane protein</topology>
    </subcellularLocation>
</comment>
<name>F2NBN7_CORGP</name>
<keyword evidence="3 5" id="KW-1133">Transmembrane helix</keyword>
<dbReference type="KEGG" id="cgo:Corgl_0732"/>
<evidence type="ECO:0000256" key="1">
    <source>
        <dbReference type="ARBA" id="ARBA00004141"/>
    </source>
</evidence>
<gene>
    <name evidence="6" type="ordered locus">Corgl_0732</name>
</gene>
<evidence type="ECO:0000256" key="3">
    <source>
        <dbReference type="ARBA" id="ARBA00022989"/>
    </source>
</evidence>
<dbReference type="GO" id="GO:0005886">
    <property type="term" value="C:plasma membrane"/>
    <property type="evidence" value="ECO:0007669"/>
    <property type="project" value="TreeGrafter"/>
</dbReference>
<keyword evidence="2 5" id="KW-0812">Transmembrane</keyword>
<sequence length="248" mass="26889">MLDVIDYIPGTTLPHRLNPVAKLAFAVAIILATLLASTYPMLVSLIALTIALGLRVRAGRRLKDLLKLIAPVAIVMLVLQLAFVRTGSPVIGFITDDGLISGSKASLRLIGVALPLIVMLSVTRLTDLANSCVENLHVPYRYAFAFTTALRFIPLLTREMNAIMEAQTARGARFDTAMPLKKLRLMLPVCIPLLVISVGKTDSIALAAEQRGFYLRTRSSSFCRYPMKSRDAAVLVCALALLVSGVLL</sequence>
<dbReference type="PANTHER" id="PTHR33514">
    <property type="entry name" value="PROTEIN ABCI12, CHLOROPLASTIC"/>
    <property type="match status" value="1"/>
</dbReference>
<dbReference type="Pfam" id="PF02361">
    <property type="entry name" value="CbiQ"/>
    <property type="match status" value="1"/>
</dbReference>